<dbReference type="Proteomes" id="UP000789920">
    <property type="component" value="Unassembled WGS sequence"/>
</dbReference>
<name>A0ACA9QZE9_9GLOM</name>
<protein>
    <submittedName>
        <fullName evidence="1">10414_t:CDS:1</fullName>
    </submittedName>
</protein>
<gene>
    <name evidence="1" type="ORF">RPERSI_LOCUS16355</name>
</gene>
<reference evidence="1" key="1">
    <citation type="submission" date="2021-06" db="EMBL/GenBank/DDBJ databases">
        <authorList>
            <person name="Kallberg Y."/>
            <person name="Tangrot J."/>
            <person name="Rosling A."/>
        </authorList>
    </citation>
    <scope>NUCLEOTIDE SEQUENCE</scope>
    <source>
        <strain evidence="1">MA461A</strain>
    </source>
</reference>
<sequence length="49" mass="5941">MSFRCIIKFEQNTFDRRNIFRDSRDNKKASQKGMKDKKDQRCPSNKKKS</sequence>
<evidence type="ECO:0000313" key="1">
    <source>
        <dbReference type="EMBL" id="CAG8770610.1"/>
    </source>
</evidence>
<feature type="non-terminal residue" evidence="1">
    <location>
        <position position="49"/>
    </location>
</feature>
<comment type="caution">
    <text evidence="1">The sequence shown here is derived from an EMBL/GenBank/DDBJ whole genome shotgun (WGS) entry which is preliminary data.</text>
</comment>
<proteinExistence type="predicted"/>
<organism evidence="1 2">
    <name type="scientific">Racocetra persica</name>
    <dbReference type="NCBI Taxonomy" id="160502"/>
    <lineage>
        <taxon>Eukaryota</taxon>
        <taxon>Fungi</taxon>
        <taxon>Fungi incertae sedis</taxon>
        <taxon>Mucoromycota</taxon>
        <taxon>Glomeromycotina</taxon>
        <taxon>Glomeromycetes</taxon>
        <taxon>Diversisporales</taxon>
        <taxon>Gigasporaceae</taxon>
        <taxon>Racocetra</taxon>
    </lineage>
</organism>
<accession>A0ACA9QZE9</accession>
<evidence type="ECO:0000313" key="2">
    <source>
        <dbReference type="Proteomes" id="UP000789920"/>
    </source>
</evidence>
<keyword evidence="2" id="KW-1185">Reference proteome</keyword>
<dbReference type="EMBL" id="CAJVQC010040319">
    <property type="protein sequence ID" value="CAG8770610.1"/>
    <property type="molecule type" value="Genomic_DNA"/>
</dbReference>